<proteinExistence type="predicted"/>
<protein>
    <submittedName>
        <fullName evidence="2">Uncharacterized protein</fullName>
    </submittedName>
</protein>
<reference evidence="2" key="2">
    <citation type="submission" date="2011-11" db="EMBL/GenBank/DDBJ databases">
        <authorList>
            <person name="Barker E."/>
        </authorList>
    </citation>
    <scope>NUCLEOTIDE SEQUENCE</scope>
    <source>
        <strain evidence="2">Birmingham 1</strain>
    </source>
</reference>
<dbReference type="AlphaFoldDB" id="G8C3I5"/>
<feature type="region of interest" description="Disordered" evidence="1">
    <location>
        <begin position="60"/>
        <end position="84"/>
    </location>
</feature>
<evidence type="ECO:0000313" key="2">
    <source>
        <dbReference type="EMBL" id="CCE66883.1"/>
    </source>
</evidence>
<dbReference type="KEGG" id="mhb:MHM_03650"/>
<dbReference type="OrthoDB" id="402250at2"/>
<name>G8C3I5_9MOLU</name>
<evidence type="ECO:0000256" key="1">
    <source>
        <dbReference type="SAM" id="MobiDB-lite"/>
    </source>
</evidence>
<dbReference type="HOGENOM" id="CLU_066822_0_0_14"/>
<organism evidence="2">
    <name type="scientific">Candidatus Mycoplasma haematominutum 'Birmingham 1'</name>
    <dbReference type="NCBI Taxonomy" id="1116213"/>
    <lineage>
        <taxon>Bacteria</taxon>
        <taxon>Bacillati</taxon>
        <taxon>Mycoplasmatota</taxon>
        <taxon>Mollicutes</taxon>
        <taxon>Mycoplasmataceae</taxon>
        <taxon>Mycoplasma</taxon>
    </lineage>
</organism>
<dbReference type="RefSeq" id="WP_015511748.1">
    <property type="nucleotide sequence ID" value="NC_021007.1"/>
</dbReference>
<sequence length="265" mass="31016">MELLEKNSIESHPSLLINKSLRSEIGKETEVLEIKSDSAKKYESVLKETKPYLSDFHSGKSKVLSFQSQENRSRSRRSEANSRTSLLNVRERSSFLELYKSFEKMEKDSLGFLEKLQKISSLEHDRSKSLNKPRHSELAQILNRIGWSKLQKIQLIRPRKKNEPQVAPNRRNSFNWKSWAENPYKKFFSSEEEYYKLVEGVNKAKQEYENYMRSKRGTSLLALAFCSTCQDSIFSEKSYYQSKVDYAKSAVDMVISSKLFSWMNL</sequence>
<reference evidence="2" key="1">
    <citation type="submission" date="2011-11" db="EMBL/GenBank/DDBJ databases">
        <title>Complete genome sequence of Candidatus Mycoplasma haemominutum.</title>
        <authorList>
            <person name="Barker E.N."/>
            <person name="Darby A.C."/>
            <person name="Helps C.R."/>
            <person name="Peters I.R."/>
            <person name="Hughes M.A."/>
            <person name="Radford A.D."/>
            <person name="Novacco M."/>
            <person name="Boretti F."/>
            <person name="Hofmann-Lehmann R."/>
            <person name="Tasker S."/>
        </authorList>
    </citation>
    <scope>NUCLEOTIDE SEQUENCE</scope>
    <source>
        <strain evidence="2">Birmingham 1</strain>
    </source>
</reference>
<dbReference type="EMBL" id="HE613254">
    <property type="protein sequence ID" value="CCE66883.1"/>
    <property type="molecule type" value="Genomic_DNA"/>
</dbReference>
<feature type="compositionally biased region" description="Basic and acidic residues" evidence="1">
    <location>
        <begin position="71"/>
        <end position="80"/>
    </location>
</feature>
<dbReference type="PATRIC" id="fig|1116213.3.peg.390"/>
<accession>G8C3I5</accession>
<gene>
    <name evidence="2" type="ORF">MHM_03650</name>
</gene>